<comment type="caution">
    <text evidence="1">The sequence shown here is derived from an EMBL/GenBank/DDBJ whole genome shotgun (WGS) entry which is preliminary data.</text>
</comment>
<sequence length="63" mass="7015">MLWAQEVLLTAPHKVACEYPTCQATKAEKGAGDKDLVNISVTCEAYEIGRRWIISFCALLRTT</sequence>
<gene>
    <name evidence="1" type="ORF">Lalb_Chr07g0191051</name>
</gene>
<evidence type="ECO:0000313" key="1">
    <source>
        <dbReference type="EMBL" id="KAE9610846.1"/>
    </source>
</evidence>
<name>A0A6A4QBH9_LUPAL</name>
<evidence type="ECO:0000313" key="2">
    <source>
        <dbReference type="Proteomes" id="UP000447434"/>
    </source>
</evidence>
<keyword evidence="2" id="KW-1185">Reference proteome</keyword>
<organism evidence="1 2">
    <name type="scientific">Lupinus albus</name>
    <name type="common">White lupine</name>
    <name type="synonym">Lupinus termis</name>
    <dbReference type="NCBI Taxonomy" id="3870"/>
    <lineage>
        <taxon>Eukaryota</taxon>
        <taxon>Viridiplantae</taxon>
        <taxon>Streptophyta</taxon>
        <taxon>Embryophyta</taxon>
        <taxon>Tracheophyta</taxon>
        <taxon>Spermatophyta</taxon>
        <taxon>Magnoliopsida</taxon>
        <taxon>eudicotyledons</taxon>
        <taxon>Gunneridae</taxon>
        <taxon>Pentapetalae</taxon>
        <taxon>rosids</taxon>
        <taxon>fabids</taxon>
        <taxon>Fabales</taxon>
        <taxon>Fabaceae</taxon>
        <taxon>Papilionoideae</taxon>
        <taxon>50 kb inversion clade</taxon>
        <taxon>genistoids sensu lato</taxon>
        <taxon>core genistoids</taxon>
        <taxon>Genisteae</taxon>
        <taxon>Lupinus</taxon>
    </lineage>
</organism>
<reference evidence="2" key="1">
    <citation type="journal article" date="2020" name="Nat. Commun.">
        <title>Genome sequence of the cluster root forming white lupin.</title>
        <authorList>
            <person name="Hufnagel B."/>
            <person name="Marques A."/>
            <person name="Soriano A."/>
            <person name="Marques L."/>
            <person name="Divol F."/>
            <person name="Doumas P."/>
            <person name="Sallet E."/>
            <person name="Mancinotti D."/>
            <person name="Carrere S."/>
            <person name="Marande W."/>
            <person name="Arribat S."/>
            <person name="Keller J."/>
            <person name="Huneau C."/>
            <person name="Blein T."/>
            <person name="Aime D."/>
            <person name="Laguerre M."/>
            <person name="Taylor J."/>
            <person name="Schubert V."/>
            <person name="Nelson M."/>
            <person name="Geu-Flores F."/>
            <person name="Crespi M."/>
            <person name="Gallardo-Guerrero K."/>
            <person name="Delaux P.-M."/>
            <person name="Salse J."/>
            <person name="Berges H."/>
            <person name="Guyot R."/>
            <person name="Gouzy J."/>
            <person name="Peret B."/>
        </authorList>
    </citation>
    <scope>NUCLEOTIDE SEQUENCE [LARGE SCALE GENOMIC DNA]</scope>
    <source>
        <strain evidence="2">cv. Amiga</strain>
    </source>
</reference>
<protein>
    <submittedName>
        <fullName evidence="1">Uncharacterized protein</fullName>
    </submittedName>
</protein>
<dbReference type="AlphaFoldDB" id="A0A6A4QBH9"/>
<proteinExistence type="predicted"/>
<accession>A0A6A4QBH9</accession>
<dbReference type="EMBL" id="WOCE01000007">
    <property type="protein sequence ID" value="KAE9610846.1"/>
    <property type="molecule type" value="Genomic_DNA"/>
</dbReference>
<dbReference type="Proteomes" id="UP000447434">
    <property type="component" value="Chromosome 7"/>
</dbReference>